<comment type="caution">
    <text evidence="2">The sequence shown here is derived from an EMBL/GenBank/DDBJ whole genome shotgun (WGS) entry which is preliminary data.</text>
</comment>
<evidence type="ECO:0000313" key="3">
    <source>
        <dbReference type="Proteomes" id="UP000646548"/>
    </source>
</evidence>
<reference evidence="2" key="1">
    <citation type="journal article" name="BMC Genomics">
        <title>Long-read sequencing and de novo genome assembly of marine medaka (Oryzias melastigma).</title>
        <authorList>
            <person name="Liang P."/>
            <person name="Saqib H.S.A."/>
            <person name="Ni X."/>
            <person name="Shen Y."/>
        </authorList>
    </citation>
    <scope>NUCLEOTIDE SEQUENCE</scope>
    <source>
        <strain evidence="2">Bigg-433</strain>
    </source>
</reference>
<organism evidence="2 3">
    <name type="scientific">Oryzias melastigma</name>
    <name type="common">Marine medaka</name>
    <dbReference type="NCBI Taxonomy" id="30732"/>
    <lineage>
        <taxon>Eukaryota</taxon>
        <taxon>Metazoa</taxon>
        <taxon>Chordata</taxon>
        <taxon>Craniata</taxon>
        <taxon>Vertebrata</taxon>
        <taxon>Euteleostomi</taxon>
        <taxon>Actinopterygii</taxon>
        <taxon>Neopterygii</taxon>
        <taxon>Teleostei</taxon>
        <taxon>Neoteleostei</taxon>
        <taxon>Acanthomorphata</taxon>
        <taxon>Ovalentaria</taxon>
        <taxon>Atherinomorphae</taxon>
        <taxon>Beloniformes</taxon>
        <taxon>Adrianichthyidae</taxon>
        <taxon>Oryziinae</taxon>
        <taxon>Oryzias</taxon>
    </lineage>
</organism>
<feature type="compositionally biased region" description="Low complexity" evidence="1">
    <location>
        <begin position="28"/>
        <end position="46"/>
    </location>
</feature>
<name>A0A834FJV3_ORYME</name>
<gene>
    <name evidence="2" type="ORF">FQA47_019880</name>
</gene>
<evidence type="ECO:0000313" key="2">
    <source>
        <dbReference type="EMBL" id="KAF6735433.1"/>
    </source>
</evidence>
<dbReference type="AlphaFoldDB" id="A0A834FJV3"/>
<evidence type="ECO:0000256" key="1">
    <source>
        <dbReference type="SAM" id="MobiDB-lite"/>
    </source>
</evidence>
<protein>
    <submittedName>
        <fullName evidence="2">Uncharacterized protein</fullName>
    </submittedName>
</protein>
<proteinExistence type="predicted"/>
<dbReference type="EMBL" id="WKFB01000105">
    <property type="protein sequence ID" value="KAF6735433.1"/>
    <property type="molecule type" value="Genomic_DNA"/>
</dbReference>
<accession>A0A834FJV3</accession>
<sequence>MKSAKLRSHSSPWETLLPRHPLHATEGRQPSSPRRLVSVSRPRPQRFISPRQSRRRSGAVTDGVRPLNDQNRDRSLSIRTWRDSDIVRRSVYKKRVLYAAFMPRMEEANAVGVATPLKYDQYGRQCGLISRILYFMDVKALWKAGAPL</sequence>
<feature type="region of interest" description="Disordered" evidence="1">
    <location>
        <begin position="1"/>
        <end position="74"/>
    </location>
</feature>
<dbReference type="Proteomes" id="UP000646548">
    <property type="component" value="Unassembled WGS sequence"/>
</dbReference>